<accession>A0A518JQW4</accession>
<proteinExistence type="predicted"/>
<dbReference type="Pfam" id="PF22558">
    <property type="entry name" value="REase-ARP"/>
    <property type="match status" value="1"/>
</dbReference>
<gene>
    <name evidence="1" type="ORF">Poly24_16390</name>
</gene>
<reference evidence="1 2" key="1">
    <citation type="submission" date="2019-02" db="EMBL/GenBank/DDBJ databases">
        <title>Deep-cultivation of Planctomycetes and their phenomic and genomic characterization uncovers novel biology.</title>
        <authorList>
            <person name="Wiegand S."/>
            <person name="Jogler M."/>
            <person name="Boedeker C."/>
            <person name="Pinto D."/>
            <person name="Vollmers J."/>
            <person name="Rivas-Marin E."/>
            <person name="Kohn T."/>
            <person name="Peeters S.H."/>
            <person name="Heuer A."/>
            <person name="Rast P."/>
            <person name="Oberbeckmann S."/>
            <person name="Bunk B."/>
            <person name="Jeske O."/>
            <person name="Meyerdierks A."/>
            <person name="Storesund J.E."/>
            <person name="Kallscheuer N."/>
            <person name="Luecker S."/>
            <person name="Lage O.M."/>
            <person name="Pohl T."/>
            <person name="Merkel B.J."/>
            <person name="Hornburger P."/>
            <person name="Mueller R.-W."/>
            <person name="Bruemmer F."/>
            <person name="Labrenz M."/>
            <person name="Spormann A.M."/>
            <person name="Op den Camp H."/>
            <person name="Overmann J."/>
            <person name="Amann R."/>
            <person name="Jetten M.S.M."/>
            <person name="Mascher T."/>
            <person name="Medema M.H."/>
            <person name="Devos D.P."/>
            <person name="Kaster A.-K."/>
            <person name="Ovreas L."/>
            <person name="Rohde M."/>
            <person name="Galperin M.Y."/>
            <person name="Jogler C."/>
        </authorList>
    </citation>
    <scope>NUCLEOTIDE SEQUENCE [LARGE SCALE GENOMIC DNA]</scope>
    <source>
        <strain evidence="1 2">Poly24</strain>
    </source>
</reference>
<keyword evidence="2" id="KW-1185">Reference proteome</keyword>
<dbReference type="OrthoDB" id="9017325at2"/>
<organism evidence="1 2">
    <name type="scientific">Rosistilla carotiformis</name>
    <dbReference type="NCBI Taxonomy" id="2528017"/>
    <lineage>
        <taxon>Bacteria</taxon>
        <taxon>Pseudomonadati</taxon>
        <taxon>Planctomycetota</taxon>
        <taxon>Planctomycetia</taxon>
        <taxon>Pirellulales</taxon>
        <taxon>Pirellulaceae</taxon>
        <taxon>Rosistilla</taxon>
    </lineage>
</organism>
<evidence type="ECO:0000313" key="2">
    <source>
        <dbReference type="Proteomes" id="UP000315082"/>
    </source>
</evidence>
<sequence>MSLMLNRAYAALWRAFGDEGIARPGYVQSIPDNLLPEIEFRKIREELEQGAGNELNAKFLAVHSSTALVVNSFGIFKSDQCSTQFEWNGDKFAPPQFERQCRTGLGGTPPNIDVWFSASDAVVAIESKLTEYFTPKQAFFADSYTRENLPYAEDCWWTILEDSKDAGKRYLDVAQLVKHYLGLRRHMCDGGAGRIELLYVFWEPANANQLDCCVQHREEISALIDAVSGSAVTLAAISYSDLWRDWDSTPALKTHVANLRARYDVEI</sequence>
<dbReference type="RefSeq" id="WP_145092947.1">
    <property type="nucleotide sequence ID" value="NZ_CP036348.1"/>
</dbReference>
<dbReference type="KEGG" id="rcf:Poly24_16390"/>
<dbReference type="EMBL" id="CP036348">
    <property type="protein sequence ID" value="QDV67933.1"/>
    <property type="molecule type" value="Genomic_DNA"/>
</dbReference>
<dbReference type="InterPro" id="IPR054333">
    <property type="entry name" value="REase-ARP-assoc"/>
</dbReference>
<protein>
    <submittedName>
        <fullName evidence="1">Uncharacterized protein</fullName>
    </submittedName>
</protein>
<dbReference type="Proteomes" id="UP000315082">
    <property type="component" value="Chromosome"/>
</dbReference>
<dbReference type="AlphaFoldDB" id="A0A518JQW4"/>
<evidence type="ECO:0000313" key="1">
    <source>
        <dbReference type="EMBL" id="QDV67933.1"/>
    </source>
</evidence>
<name>A0A518JQW4_9BACT</name>